<organism evidence="8 9">
    <name type="scientific">Alterisphingorhabdus coralli</name>
    <dbReference type="NCBI Taxonomy" id="3071408"/>
    <lineage>
        <taxon>Bacteria</taxon>
        <taxon>Pseudomonadati</taxon>
        <taxon>Pseudomonadota</taxon>
        <taxon>Alphaproteobacteria</taxon>
        <taxon>Sphingomonadales</taxon>
        <taxon>Sphingomonadaceae</taxon>
        <taxon>Alterisphingorhabdus (ex Yan et al. 2024)</taxon>
    </lineage>
</organism>
<evidence type="ECO:0000313" key="8">
    <source>
        <dbReference type="EMBL" id="WOE75623.1"/>
    </source>
</evidence>
<feature type="active site" description="Proton acceptor" evidence="4">
    <location>
        <position position="343"/>
    </location>
</feature>
<keyword evidence="3 5" id="KW-0012">Acyltransferase</keyword>
<dbReference type="Gene3D" id="3.40.47.10">
    <property type="match status" value="2"/>
</dbReference>
<comment type="similarity">
    <text evidence="1 5">Belongs to the thiolase-like superfamily. Thiolase family.</text>
</comment>
<keyword evidence="2 5" id="KW-0808">Transferase</keyword>
<dbReference type="InterPro" id="IPR020616">
    <property type="entry name" value="Thiolase_N"/>
</dbReference>
<dbReference type="PANTHER" id="PTHR43365:SF1">
    <property type="entry name" value="ACETYL-COA C-ACYLTRANSFERASE"/>
    <property type="match status" value="1"/>
</dbReference>
<dbReference type="CDD" id="cd00751">
    <property type="entry name" value="thiolase"/>
    <property type="match status" value="1"/>
</dbReference>
<feature type="active site" description="Proton acceptor" evidence="4">
    <location>
        <position position="373"/>
    </location>
</feature>
<dbReference type="InterPro" id="IPR002155">
    <property type="entry name" value="Thiolase"/>
</dbReference>
<dbReference type="InterPro" id="IPR020613">
    <property type="entry name" value="Thiolase_CS"/>
</dbReference>
<dbReference type="InterPro" id="IPR016039">
    <property type="entry name" value="Thiolase-like"/>
</dbReference>
<dbReference type="GO" id="GO:0003988">
    <property type="term" value="F:acetyl-CoA C-acyltransferase activity"/>
    <property type="evidence" value="ECO:0007669"/>
    <property type="project" value="UniProtKB-ARBA"/>
</dbReference>
<proteinExistence type="inferred from homology"/>
<dbReference type="PANTHER" id="PTHR43365">
    <property type="entry name" value="BLR7806 PROTEIN"/>
    <property type="match status" value="1"/>
</dbReference>
<dbReference type="Pfam" id="PF00108">
    <property type="entry name" value="Thiolase_N"/>
    <property type="match status" value="1"/>
</dbReference>
<dbReference type="KEGG" id="acoa:RB602_02605"/>
<accession>A0AA97F983</accession>
<evidence type="ECO:0000313" key="9">
    <source>
        <dbReference type="Proteomes" id="UP001302429"/>
    </source>
</evidence>
<gene>
    <name evidence="8" type="ORF">RB602_02605</name>
</gene>
<dbReference type="Proteomes" id="UP001302429">
    <property type="component" value="Chromosome"/>
</dbReference>
<dbReference type="InterPro" id="IPR020617">
    <property type="entry name" value="Thiolase_C"/>
</dbReference>
<evidence type="ECO:0000256" key="3">
    <source>
        <dbReference type="ARBA" id="ARBA00023315"/>
    </source>
</evidence>
<dbReference type="Pfam" id="PF02803">
    <property type="entry name" value="Thiolase_C"/>
    <property type="match status" value="1"/>
</dbReference>
<reference evidence="8 9" key="1">
    <citation type="submission" date="2023-10" db="EMBL/GenBank/DDBJ databases">
        <title>Complete genome sequence of a Sphingomonadaceae bacterium.</title>
        <authorList>
            <person name="Yan C."/>
        </authorList>
    </citation>
    <scope>NUCLEOTIDE SEQUENCE [LARGE SCALE GENOMIC DNA]</scope>
    <source>
        <strain evidence="8 9">SCSIO 66989</strain>
    </source>
</reference>
<dbReference type="SUPFAM" id="SSF53901">
    <property type="entry name" value="Thiolase-like"/>
    <property type="match status" value="2"/>
</dbReference>
<dbReference type="EC" id="2.3.1.-" evidence="8"/>
<protein>
    <submittedName>
        <fullName evidence="8">Thiolase family protein</fullName>
        <ecNumber evidence="8">2.3.1.-</ecNumber>
    </submittedName>
</protein>
<evidence type="ECO:0000256" key="2">
    <source>
        <dbReference type="ARBA" id="ARBA00022679"/>
    </source>
</evidence>
<dbReference type="EMBL" id="CP136594">
    <property type="protein sequence ID" value="WOE75623.1"/>
    <property type="molecule type" value="Genomic_DNA"/>
</dbReference>
<evidence type="ECO:0000256" key="4">
    <source>
        <dbReference type="PIRSR" id="PIRSR000429-1"/>
    </source>
</evidence>
<keyword evidence="9" id="KW-1185">Reference proteome</keyword>
<dbReference type="NCBIfam" id="TIGR01930">
    <property type="entry name" value="AcCoA-C-Actrans"/>
    <property type="match status" value="1"/>
</dbReference>
<evidence type="ECO:0000259" key="6">
    <source>
        <dbReference type="Pfam" id="PF00108"/>
    </source>
</evidence>
<sequence>MRRAVIVDGVRSPFAKGREGGALHGLHPVDLLAQCLSALAERTGIDPEHVEDVITGCVIQAGEQAGNIGRQAVLAAGWPESVPAVSLDRKCGSAQQAIDFAACGIIAGAYDILVAAGVEMMSTVPAKTNRLGRDNMGAALAARYPDGMVHQGVSAELIAAHNGIEREAMDQFALRSHQLAAAHAAPGLVPVRVGDRMVDRDEGVRTDSTLERLAALAPAFRSEEMAARFPEIGWQVTAGNASQVSDGACALLLMEEQVARSLGLRPRARVTHFAVAGDDPIMMLTAIVPATHKLLGRANLTMDDIDIFEVNEAFASVVLHWLAETGADPARVNPMGGAIALGHPVGASGGRLFLNCLAALEETGGRFGLVTMCESGGMANATLIERCEE</sequence>
<dbReference type="RefSeq" id="WP_317082688.1">
    <property type="nucleotide sequence ID" value="NZ_CP136594.1"/>
</dbReference>
<evidence type="ECO:0000259" key="7">
    <source>
        <dbReference type="Pfam" id="PF02803"/>
    </source>
</evidence>
<name>A0AA97F983_9SPHN</name>
<evidence type="ECO:0000256" key="5">
    <source>
        <dbReference type="RuleBase" id="RU003557"/>
    </source>
</evidence>
<evidence type="ECO:0000256" key="1">
    <source>
        <dbReference type="ARBA" id="ARBA00010982"/>
    </source>
</evidence>
<feature type="domain" description="Thiolase N-terminal" evidence="6">
    <location>
        <begin position="5"/>
        <end position="257"/>
    </location>
</feature>
<dbReference type="AlphaFoldDB" id="A0AA97F983"/>
<dbReference type="PROSITE" id="PS00737">
    <property type="entry name" value="THIOLASE_2"/>
    <property type="match status" value="1"/>
</dbReference>
<feature type="active site" description="Acyl-thioester intermediate" evidence="4">
    <location>
        <position position="91"/>
    </location>
</feature>
<dbReference type="PIRSF" id="PIRSF000429">
    <property type="entry name" value="Ac-CoA_Ac_transf"/>
    <property type="match status" value="1"/>
</dbReference>
<feature type="domain" description="Thiolase C-terminal" evidence="7">
    <location>
        <begin position="265"/>
        <end position="386"/>
    </location>
</feature>